<accession>A0ABR0AQK2</accession>
<protein>
    <submittedName>
        <fullName evidence="1">Uncharacterized protein</fullName>
    </submittedName>
</protein>
<sequence length="76" mass="8563">MEIPDKKGPNKKGRRVDGVMDTTGLGWESLHLAFFSSGQVTGQLEMLSRGYDYDAGDRCSNSAKELQNLWYAHYSF</sequence>
<proteinExistence type="predicted"/>
<gene>
    <name evidence="1" type="ORF">OUZ56_016365</name>
</gene>
<organism evidence="1 2">
    <name type="scientific">Daphnia magna</name>
    <dbReference type="NCBI Taxonomy" id="35525"/>
    <lineage>
        <taxon>Eukaryota</taxon>
        <taxon>Metazoa</taxon>
        <taxon>Ecdysozoa</taxon>
        <taxon>Arthropoda</taxon>
        <taxon>Crustacea</taxon>
        <taxon>Branchiopoda</taxon>
        <taxon>Diplostraca</taxon>
        <taxon>Cladocera</taxon>
        <taxon>Anomopoda</taxon>
        <taxon>Daphniidae</taxon>
        <taxon>Daphnia</taxon>
    </lineage>
</organism>
<dbReference type="Proteomes" id="UP001234178">
    <property type="component" value="Unassembled WGS sequence"/>
</dbReference>
<keyword evidence="2" id="KW-1185">Reference proteome</keyword>
<reference evidence="1 2" key="1">
    <citation type="journal article" date="2023" name="Nucleic Acids Res.">
        <title>The hologenome of Daphnia magna reveals possible DNA methylation and microbiome-mediated evolution of the host genome.</title>
        <authorList>
            <person name="Chaturvedi A."/>
            <person name="Li X."/>
            <person name="Dhandapani V."/>
            <person name="Marshall H."/>
            <person name="Kissane S."/>
            <person name="Cuenca-Cambronero M."/>
            <person name="Asole G."/>
            <person name="Calvet F."/>
            <person name="Ruiz-Romero M."/>
            <person name="Marangio P."/>
            <person name="Guigo R."/>
            <person name="Rago D."/>
            <person name="Mirbahai L."/>
            <person name="Eastwood N."/>
            <person name="Colbourne J.K."/>
            <person name="Zhou J."/>
            <person name="Mallon E."/>
            <person name="Orsini L."/>
        </authorList>
    </citation>
    <scope>NUCLEOTIDE SEQUENCE [LARGE SCALE GENOMIC DNA]</scope>
    <source>
        <strain evidence="1">LRV0_1</strain>
    </source>
</reference>
<dbReference type="EMBL" id="JAOYFB010000038">
    <property type="protein sequence ID" value="KAK4027355.1"/>
    <property type="molecule type" value="Genomic_DNA"/>
</dbReference>
<evidence type="ECO:0000313" key="2">
    <source>
        <dbReference type="Proteomes" id="UP001234178"/>
    </source>
</evidence>
<name>A0ABR0AQK2_9CRUS</name>
<evidence type="ECO:0000313" key="1">
    <source>
        <dbReference type="EMBL" id="KAK4027355.1"/>
    </source>
</evidence>
<comment type="caution">
    <text evidence="1">The sequence shown here is derived from an EMBL/GenBank/DDBJ whole genome shotgun (WGS) entry which is preliminary data.</text>
</comment>